<evidence type="ECO:0000256" key="21">
    <source>
        <dbReference type="PROSITE-ProRule" id="PRU01379"/>
    </source>
</evidence>
<dbReference type="Proteomes" id="UP000009022">
    <property type="component" value="Unassembled WGS sequence"/>
</dbReference>
<proteinExistence type="inferred from homology"/>
<accession>B3RIC7</accession>
<keyword evidence="7" id="KW-0645">Protease</keyword>
<evidence type="ECO:0000256" key="15">
    <source>
        <dbReference type="ARBA" id="ARBA00024524"/>
    </source>
</evidence>
<evidence type="ECO:0000313" key="24">
    <source>
        <dbReference type="Proteomes" id="UP000009022"/>
    </source>
</evidence>
<keyword evidence="13" id="KW-0539">Nucleus</keyword>
<dbReference type="GO" id="GO:0015631">
    <property type="term" value="F:tubulin binding"/>
    <property type="evidence" value="ECO:0000318"/>
    <property type="project" value="GO_Central"/>
</dbReference>
<dbReference type="GO" id="GO:0030496">
    <property type="term" value="C:midbody"/>
    <property type="evidence" value="ECO:0007669"/>
    <property type="project" value="UniProtKB-SubCell"/>
</dbReference>
<comment type="similarity">
    <text evidence="5 21">Belongs to the peptidase M14 family.</text>
</comment>
<evidence type="ECO:0000313" key="23">
    <source>
        <dbReference type="EMBL" id="EDV28996.1"/>
    </source>
</evidence>
<dbReference type="eggNOG" id="KOG3641">
    <property type="taxonomic scope" value="Eukaryota"/>
</dbReference>
<dbReference type="PhylomeDB" id="B3RIC7"/>
<evidence type="ECO:0000256" key="9">
    <source>
        <dbReference type="ARBA" id="ARBA00022801"/>
    </source>
</evidence>
<comment type="subcellular location">
    <subcellularLocation>
        <location evidence="3">Cytoplasm</location>
        <location evidence="3">Cytoskeleton</location>
        <location evidence="3">Spindle</location>
    </subcellularLocation>
    <subcellularLocation>
        <location evidence="4">Midbody</location>
    </subcellularLocation>
    <subcellularLocation>
        <location evidence="2">Nucleus</location>
    </subcellularLocation>
</comment>
<comment type="cofactor">
    <cofactor evidence="1">
        <name>Zn(2+)</name>
        <dbReference type="ChEBI" id="CHEBI:29105"/>
    </cofactor>
</comment>
<comment type="catalytic activity">
    <reaction evidence="15">
        <text>C-terminal L-alpha-aminoacyl-L-glutamyl-L-glutamyl-[tubulin] + H2O = C-terminal L-alpha-aminoacyl-L-glutamyl-[tubulin] + L-glutamate</text>
        <dbReference type="Rhea" id="RHEA:63792"/>
        <dbReference type="Rhea" id="RHEA-COMP:16435"/>
        <dbReference type="Rhea" id="RHEA-COMP:16436"/>
        <dbReference type="ChEBI" id="CHEBI:15377"/>
        <dbReference type="ChEBI" id="CHEBI:29985"/>
        <dbReference type="ChEBI" id="CHEBI:149555"/>
        <dbReference type="ChEBI" id="CHEBI:149556"/>
        <dbReference type="EC" id="3.4.17.24"/>
    </reaction>
    <physiologicalReaction direction="left-to-right" evidence="15">
        <dbReference type="Rhea" id="RHEA:63793"/>
    </physiologicalReaction>
</comment>
<dbReference type="PANTHER" id="PTHR12756:SF12">
    <property type="entry name" value="CYTOSOLIC CARBOXYPEPTIDASE-LIKE PROTEIN 5"/>
    <property type="match status" value="1"/>
</dbReference>
<dbReference type="CTD" id="6750145"/>
<dbReference type="GO" id="GO:0005634">
    <property type="term" value="C:nucleus"/>
    <property type="evidence" value="ECO:0007669"/>
    <property type="project" value="UniProtKB-SubCell"/>
</dbReference>
<gene>
    <name evidence="23" type="ORF">TRIADDRAFT_19682</name>
</gene>
<dbReference type="InterPro" id="IPR040626">
    <property type="entry name" value="Pepdidase_M14_N"/>
</dbReference>
<evidence type="ECO:0000256" key="20">
    <source>
        <dbReference type="ARBA" id="ARBA00047714"/>
    </source>
</evidence>
<keyword evidence="8" id="KW-0479">Metal-binding</keyword>
<dbReference type="GO" id="GO:0008270">
    <property type="term" value="F:zinc ion binding"/>
    <property type="evidence" value="ECO:0007669"/>
    <property type="project" value="InterPro"/>
</dbReference>
<feature type="domain" description="Peptidase M14" evidence="22">
    <location>
        <begin position="140"/>
        <end position="506"/>
    </location>
</feature>
<keyword evidence="6" id="KW-0963">Cytoplasm</keyword>
<evidence type="ECO:0000256" key="18">
    <source>
        <dbReference type="ARBA" id="ARBA00032753"/>
    </source>
</evidence>
<dbReference type="Pfam" id="PF18027">
    <property type="entry name" value="Pepdidase_M14_N"/>
    <property type="match status" value="1"/>
</dbReference>
<keyword evidence="24" id="KW-1185">Reference proteome</keyword>
<dbReference type="KEGG" id="tad:TRIADDRAFT_19682"/>
<dbReference type="HOGENOM" id="CLU_007523_3_1_1"/>
<dbReference type="InterPro" id="IPR000834">
    <property type="entry name" value="Peptidase_M14"/>
</dbReference>
<dbReference type="GO" id="GO:0006508">
    <property type="term" value="P:proteolysis"/>
    <property type="evidence" value="ECO:0007669"/>
    <property type="project" value="UniProtKB-KW"/>
</dbReference>
<evidence type="ECO:0000256" key="11">
    <source>
        <dbReference type="ARBA" id="ARBA00023049"/>
    </source>
</evidence>
<keyword evidence="10" id="KW-0862">Zinc</keyword>
<evidence type="ECO:0000256" key="10">
    <source>
        <dbReference type="ARBA" id="ARBA00022833"/>
    </source>
</evidence>
<evidence type="ECO:0000256" key="6">
    <source>
        <dbReference type="ARBA" id="ARBA00022490"/>
    </source>
</evidence>
<dbReference type="InterPro" id="IPR034286">
    <property type="entry name" value="M14_AGBL5-like"/>
</dbReference>
<evidence type="ECO:0000256" key="3">
    <source>
        <dbReference type="ARBA" id="ARBA00004186"/>
    </source>
</evidence>
<evidence type="ECO:0000256" key="19">
    <source>
        <dbReference type="ARBA" id="ARBA00032928"/>
    </source>
</evidence>
<dbReference type="InParanoid" id="B3RIC7"/>
<dbReference type="GO" id="GO:0015630">
    <property type="term" value="C:microtubule cytoskeleton"/>
    <property type="evidence" value="ECO:0000318"/>
    <property type="project" value="GO_Central"/>
</dbReference>
<dbReference type="OrthoDB" id="10253041at2759"/>
<dbReference type="OMA" id="KYCCYSS"/>
<evidence type="ECO:0000256" key="14">
    <source>
        <dbReference type="ARBA" id="ARBA00024141"/>
    </source>
</evidence>
<evidence type="ECO:0000256" key="16">
    <source>
        <dbReference type="ARBA" id="ARBA00024627"/>
    </source>
</evidence>
<keyword evidence="11" id="KW-0482">Metalloprotease</keyword>
<evidence type="ECO:0000256" key="12">
    <source>
        <dbReference type="ARBA" id="ARBA00023212"/>
    </source>
</evidence>
<dbReference type="Gene3D" id="2.60.40.3120">
    <property type="match status" value="1"/>
</dbReference>
<comment type="catalytic activity">
    <reaction evidence="16">
        <text>C-terminal L-alpha-aminoacyl-L-glutamyl-[tubulin] + H2O = C-terminal L-alpha-aminoacyl-[tubulin] + L-glutamate</text>
        <dbReference type="Rhea" id="RHEA:63796"/>
        <dbReference type="Rhea" id="RHEA-COMP:16436"/>
        <dbReference type="Rhea" id="RHEA-COMP:16437"/>
        <dbReference type="ChEBI" id="CHEBI:15377"/>
        <dbReference type="ChEBI" id="CHEBI:29985"/>
        <dbReference type="ChEBI" id="CHEBI:90782"/>
        <dbReference type="ChEBI" id="CHEBI:149556"/>
        <dbReference type="EC" id="3.4.17.24"/>
    </reaction>
    <physiologicalReaction direction="left-to-right" evidence="16">
        <dbReference type="Rhea" id="RHEA:63797"/>
    </physiologicalReaction>
</comment>
<dbReference type="AlphaFoldDB" id="B3RIC7"/>
<comment type="catalytic activity">
    <reaction evidence="20">
        <text>gamma-L-glutamyl-L-glutamyl-[protein] + H2O = L-glutamyl-[protein] + L-glutamate</text>
        <dbReference type="Rhea" id="RHEA:60152"/>
        <dbReference type="Rhea" id="RHEA-COMP:10208"/>
        <dbReference type="Rhea" id="RHEA-COMP:15517"/>
        <dbReference type="ChEBI" id="CHEBI:15377"/>
        <dbReference type="ChEBI" id="CHEBI:29973"/>
        <dbReference type="ChEBI" id="CHEBI:29985"/>
        <dbReference type="ChEBI" id="CHEBI:143622"/>
    </reaction>
    <physiologicalReaction direction="left-to-right" evidence="20">
        <dbReference type="Rhea" id="RHEA:60153"/>
    </physiologicalReaction>
</comment>
<keyword evidence="9" id="KW-0378">Hydrolase</keyword>
<dbReference type="STRING" id="10228.B3RIC7"/>
<dbReference type="InterPro" id="IPR050821">
    <property type="entry name" value="Cytosolic_carboxypeptidase"/>
</dbReference>
<dbReference type="GO" id="GO:0005819">
    <property type="term" value="C:spindle"/>
    <property type="evidence" value="ECO:0007669"/>
    <property type="project" value="UniProtKB-SubCell"/>
</dbReference>
<evidence type="ECO:0000256" key="4">
    <source>
        <dbReference type="ARBA" id="ARBA00004214"/>
    </source>
</evidence>
<sequence>MEIDIDGLTFFSNFDSGNLANVEKCRGNSNSDNVCEFNVWTSPDCANTPYEKDYSSWFYFGIRGNVPNKKLQINVVNMNKQVRLYSQGMAPLVKSIPEQSFWKRISNPVNYKVENGRFILSFQYQLPDHAESVTYFAFCYPYSYSKCQERLNCLERQFHISDNPCGLKSDTIYFYRELLCYSIEKLRVDLVTVTSCHGVLEDRECPLKELFPEGNKPRCHKFEGKKVFFVSSRVHPGETPSSFVFDGFLNFILRQDDPRAIALRKYFVFKLIPMLNPDGVKQGHYRTDTRGTNLNRVYLNPDYRIHPSIFAARTLLEYYHFEYAVSSHGKLTTIPLYQYNQGSPLAGNKLDSRLKQHANSSRKLDFDKVRGLKVIAPSDDGVAFYVDLHGHASKRGCFIYGNALEAAEDRIKILLFAKLMSFNCTHFEFDSCNFSERNMRARDKKDGLSKEGSGRVAIHKILGITHSYTLECNYNGGRIVNNVPSASSDNEGADLAMPLNTTLQYTCLHYEEIGQAVAISALDIINANPLSRIEKSEFRNMNGVIRWITNYEKHNSRHLRQKKSRWLRAE</sequence>
<organism evidence="23 24">
    <name type="scientific">Trichoplax adhaerens</name>
    <name type="common">Trichoplax reptans</name>
    <dbReference type="NCBI Taxonomy" id="10228"/>
    <lineage>
        <taxon>Eukaryota</taxon>
        <taxon>Metazoa</taxon>
        <taxon>Placozoa</taxon>
        <taxon>Uniplacotomia</taxon>
        <taxon>Trichoplacea</taxon>
        <taxon>Trichoplacidae</taxon>
        <taxon>Trichoplax</taxon>
    </lineage>
</organism>
<dbReference type="EC" id="3.4.17.24" evidence="17"/>
<dbReference type="GO" id="GO:0005737">
    <property type="term" value="C:cytoplasm"/>
    <property type="evidence" value="ECO:0000318"/>
    <property type="project" value="GO_Central"/>
</dbReference>
<evidence type="ECO:0000256" key="5">
    <source>
        <dbReference type="ARBA" id="ARBA00005988"/>
    </source>
</evidence>
<evidence type="ECO:0000256" key="8">
    <source>
        <dbReference type="ARBA" id="ARBA00022723"/>
    </source>
</evidence>
<dbReference type="EMBL" id="DS985241">
    <property type="protein sequence ID" value="EDV28996.1"/>
    <property type="molecule type" value="Genomic_DNA"/>
</dbReference>
<dbReference type="CDD" id="cd06236">
    <property type="entry name" value="M14_AGBL5_like"/>
    <property type="match status" value="1"/>
</dbReference>
<dbReference type="PROSITE" id="PS52035">
    <property type="entry name" value="PEPTIDASE_M14"/>
    <property type="match status" value="1"/>
</dbReference>
<protein>
    <recommendedName>
        <fullName evidence="14">Cytosolic carboxypeptidase-like protein 5</fullName>
        <ecNumber evidence="17">3.4.17.24</ecNumber>
    </recommendedName>
    <alternativeName>
        <fullName evidence="19">ATP/GTP-binding protein-like 5</fullName>
    </alternativeName>
    <alternativeName>
        <fullName evidence="18">Protein deglutamylase CCP5</fullName>
    </alternativeName>
</protein>
<keyword evidence="12" id="KW-0206">Cytoskeleton</keyword>
<evidence type="ECO:0000256" key="7">
    <source>
        <dbReference type="ARBA" id="ARBA00022670"/>
    </source>
</evidence>
<evidence type="ECO:0000256" key="17">
    <source>
        <dbReference type="ARBA" id="ARBA00026108"/>
    </source>
</evidence>
<dbReference type="Gene3D" id="3.40.630.10">
    <property type="entry name" value="Zn peptidases"/>
    <property type="match status" value="2"/>
</dbReference>
<dbReference type="GO" id="GO:0004181">
    <property type="term" value="F:metallocarboxypeptidase activity"/>
    <property type="evidence" value="ECO:0000318"/>
    <property type="project" value="GO_Central"/>
</dbReference>
<name>B3RIC7_TRIAD</name>
<dbReference type="RefSeq" id="XP_002108198.1">
    <property type="nucleotide sequence ID" value="XM_002108162.1"/>
</dbReference>
<dbReference type="PANTHER" id="PTHR12756">
    <property type="entry name" value="CYTOSOLIC CARBOXYPEPTIDASE"/>
    <property type="match status" value="1"/>
</dbReference>
<dbReference type="SUPFAM" id="SSF53187">
    <property type="entry name" value="Zn-dependent exopeptidases"/>
    <property type="match status" value="1"/>
</dbReference>
<evidence type="ECO:0000256" key="13">
    <source>
        <dbReference type="ARBA" id="ARBA00023242"/>
    </source>
</evidence>
<dbReference type="Pfam" id="PF00246">
    <property type="entry name" value="Peptidase_M14"/>
    <property type="match status" value="1"/>
</dbReference>
<dbReference type="GeneID" id="6750145"/>
<dbReference type="FunCoup" id="B3RIC7">
    <property type="interactions" value="601"/>
</dbReference>
<reference evidence="23 24" key="1">
    <citation type="journal article" date="2008" name="Nature">
        <title>The Trichoplax genome and the nature of placozoans.</title>
        <authorList>
            <person name="Srivastava M."/>
            <person name="Begovic E."/>
            <person name="Chapman J."/>
            <person name="Putnam N.H."/>
            <person name="Hellsten U."/>
            <person name="Kawashima T."/>
            <person name="Kuo A."/>
            <person name="Mitros T."/>
            <person name="Salamov A."/>
            <person name="Carpenter M.L."/>
            <person name="Signorovitch A.Y."/>
            <person name="Moreno M.A."/>
            <person name="Kamm K."/>
            <person name="Grimwood J."/>
            <person name="Schmutz J."/>
            <person name="Shapiro H."/>
            <person name="Grigoriev I.V."/>
            <person name="Buss L.W."/>
            <person name="Schierwater B."/>
            <person name="Dellaporta S.L."/>
            <person name="Rokhsar D.S."/>
        </authorList>
    </citation>
    <scope>NUCLEOTIDE SEQUENCE [LARGE SCALE GENOMIC DNA]</scope>
    <source>
        <strain evidence="23 24">Grell-BS-1999</strain>
    </source>
</reference>
<evidence type="ECO:0000256" key="1">
    <source>
        <dbReference type="ARBA" id="ARBA00001947"/>
    </source>
</evidence>
<evidence type="ECO:0000259" key="22">
    <source>
        <dbReference type="PROSITE" id="PS52035"/>
    </source>
</evidence>
<evidence type="ECO:0000256" key="2">
    <source>
        <dbReference type="ARBA" id="ARBA00004123"/>
    </source>
</evidence>
<feature type="active site" description="Proton donor/acceptor" evidence="21">
    <location>
        <position position="471"/>
    </location>
</feature>